<gene>
    <name evidence="1" type="ORF">G3446_22360</name>
</gene>
<sequence length="80" mass="9011">MQPAGRHLHTQCQHELRSRYRDSPGPNPCRPINRQGDYILEAAIPLPKLLVFNRLLPQMLEARVALVVIGGVCEVCIRAL</sequence>
<keyword evidence="2" id="KW-1185">Reference proteome</keyword>
<proteinExistence type="predicted"/>
<evidence type="ECO:0000313" key="2">
    <source>
        <dbReference type="Proteomes" id="UP000483379"/>
    </source>
</evidence>
<dbReference type="InterPro" id="IPR009953">
    <property type="entry name" value="DRA_trans"/>
</dbReference>
<organism evidence="1 2">
    <name type="scientific">Thiorhodococcus minor</name>
    <dbReference type="NCBI Taxonomy" id="57489"/>
    <lineage>
        <taxon>Bacteria</taxon>
        <taxon>Pseudomonadati</taxon>
        <taxon>Pseudomonadota</taxon>
        <taxon>Gammaproteobacteria</taxon>
        <taxon>Chromatiales</taxon>
        <taxon>Chromatiaceae</taxon>
        <taxon>Thiorhodococcus</taxon>
    </lineage>
</organism>
<reference evidence="1 2" key="1">
    <citation type="submission" date="2020-02" db="EMBL/GenBank/DDBJ databases">
        <title>Genome sequences of Thiorhodococcus mannitoliphagus and Thiorhodococcus minor, purple sulfur photosynthetic bacteria in the gammaproteobacterial family, Chromatiaceae.</title>
        <authorList>
            <person name="Aviles F.A."/>
            <person name="Meyer T.E."/>
            <person name="Kyndt J.A."/>
        </authorList>
    </citation>
    <scope>NUCLEOTIDE SEQUENCE [LARGE SCALE GENOMIC DNA]</scope>
    <source>
        <strain evidence="1 2">DSM 11518</strain>
    </source>
</reference>
<dbReference type="GO" id="GO:0009399">
    <property type="term" value="P:nitrogen fixation"/>
    <property type="evidence" value="ECO:0007669"/>
    <property type="project" value="InterPro"/>
</dbReference>
<dbReference type="EMBL" id="JAAIJQ010000098">
    <property type="protein sequence ID" value="NEV64576.1"/>
    <property type="molecule type" value="Genomic_DNA"/>
</dbReference>
<dbReference type="GO" id="GO:0030701">
    <property type="term" value="F:NAD+-dinitrogen-reductase ADP-D-ribosyltransferase activity"/>
    <property type="evidence" value="ECO:0007669"/>
    <property type="project" value="InterPro"/>
</dbReference>
<dbReference type="Pfam" id="PF07357">
    <property type="entry name" value="DRAT"/>
    <property type="match status" value="1"/>
</dbReference>
<dbReference type="RefSeq" id="WP_164455441.1">
    <property type="nucleotide sequence ID" value="NZ_JAAIJQ010000098.1"/>
</dbReference>
<accession>A0A6M0K469</accession>
<protein>
    <submittedName>
        <fullName evidence="1">Uncharacterized protein</fullName>
    </submittedName>
</protein>
<comment type="caution">
    <text evidence="1">The sequence shown here is derived from an EMBL/GenBank/DDBJ whole genome shotgun (WGS) entry which is preliminary data.</text>
</comment>
<dbReference type="AlphaFoldDB" id="A0A6M0K469"/>
<evidence type="ECO:0000313" key="1">
    <source>
        <dbReference type="EMBL" id="NEV64576.1"/>
    </source>
</evidence>
<name>A0A6M0K469_9GAMM</name>
<dbReference type="Proteomes" id="UP000483379">
    <property type="component" value="Unassembled WGS sequence"/>
</dbReference>